<dbReference type="RefSeq" id="WP_015829832.1">
    <property type="nucleotide sequence ID" value="NC_012969.1"/>
</dbReference>
<dbReference type="Proteomes" id="UP000002743">
    <property type="component" value="Chromosome"/>
</dbReference>
<dbReference type="KEGG" id="mei:Msip34_1064"/>
<keyword evidence="3" id="KW-0472">Membrane</keyword>
<keyword evidence="3" id="KW-1133">Transmembrane helix</keyword>
<evidence type="ECO:0000313" key="6">
    <source>
        <dbReference type="Proteomes" id="UP000002743"/>
    </source>
</evidence>
<evidence type="ECO:0000256" key="1">
    <source>
        <dbReference type="ARBA" id="ARBA00012528"/>
    </source>
</evidence>
<accession>C6XCN6</accession>
<dbReference type="InterPro" id="IPR000160">
    <property type="entry name" value="GGDEF_dom"/>
</dbReference>
<name>C6XCN6_METGS</name>
<dbReference type="GO" id="GO:0005886">
    <property type="term" value="C:plasma membrane"/>
    <property type="evidence" value="ECO:0007669"/>
    <property type="project" value="TreeGrafter"/>
</dbReference>
<feature type="transmembrane region" description="Helical" evidence="3">
    <location>
        <begin position="193"/>
        <end position="216"/>
    </location>
</feature>
<dbReference type="InterPro" id="IPR050469">
    <property type="entry name" value="Diguanylate_Cyclase"/>
</dbReference>
<protein>
    <recommendedName>
        <fullName evidence="1">diguanylate cyclase</fullName>
        <ecNumber evidence="1">2.7.7.65</ecNumber>
    </recommendedName>
</protein>
<dbReference type="PANTHER" id="PTHR45138:SF9">
    <property type="entry name" value="DIGUANYLATE CYCLASE DGCM-RELATED"/>
    <property type="match status" value="1"/>
</dbReference>
<evidence type="ECO:0000256" key="2">
    <source>
        <dbReference type="ARBA" id="ARBA00034247"/>
    </source>
</evidence>
<dbReference type="CDD" id="cd01949">
    <property type="entry name" value="GGDEF"/>
    <property type="match status" value="1"/>
</dbReference>
<dbReference type="GO" id="GO:0043709">
    <property type="term" value="P:cell adhesion involved in single-species biofilm formation"/>
    <property type="evidence" value="ECO:0007669"/>
    <property type="project" value="TreeGrafter"/>
</dbReference>
<dbReference type="InterPro" id="IPR043128">
    <property type="entry name" value="Rev_trsase/Diguanyl_cyclase"/>
</dbReference>
<dbReference type="GO" id="GO:0052621">
    <property type="term" value="F:diguanylate cyclase activity"/>
    <property type="evidence" value="ECO:0007669"/>
    <property type="project" value="UniProtKB-EC"/>
</dbReference>
<evidence type="ECO:0000313" key="5">
    <source>
        <dbReference type="EMBL" id="ACT50311.1"/>
    </source>
</evidence>
<dbReference type="OrthoDB" id="9813903at2"/>
<evidence type="ECO:0000259" key="4">
    <source>
        <dbReference type="PROSITE" id="PS50887"/>
    </source>
</evidence>
<reference evidence="6" key="1">
    <citation type="submission" date="2009-07" db="EMBL/GenBank/DDBJ databases">
        <title>Complete sequence of chromosome of Methylovorus sp. SIP3-4.</title>
        <authorList>
            <person name="Lucas S."/>
            <person name="Copeland A."/>
            <person name="Lapidus A."/>
            <person name="Glavina del Rio T."/>
            <person name="Tice H."/>
            <person name="Bruce D."/>
            <person name="Goodwin L."/>
            <person name="Pitluck S."/>
            <person name="Clum A."/>
            <person name="Larimer F."/>
            <person name="Land M."/>
            <person name="Hauser L."/>
            <person name="Kyrpides N."/>
            <person name="Mikhailova N."/>
            <person name="Kayluzhnaya M."/>
            <person name="Chistoserdova L."/>
        </authorList>
    </citation>
    <scope>NUCLEOTIDE SEQUENCE [LARGE SCALE GENOMIC DNA]</scope>
    <source>
        <strain evidence="6">SIP3-4</strain>
    </source>
</reference>
<dbReference type="eggNOG" id="COG3706">
    <property type="taxonomic scope" value="Bacteria"/>
</dbReference>
<dbReference type="NCBIfam" id="TIGR00254">
    <property type="entry name" value="GGDEF"/>
    <property type="match status" value="1"/>
</dbReference>
<dbReference type="Gene3D" id="3.30.70.270">
    <property type="match status" value="1"/>
</dbReference>
<dbReference type="PANTHER" id="PTHR45138">
    <property type="entry name" value="REGULATORY COMPONENTS OF SENSORY TRANSDUCTION SYSTEM"/>
    <property type="match status" value="1"/>
</dbReference>
<gene>
    <name evidence="5" type="ordered locus">Msip34_1064</name>
</gene>
<feature type="transmembrane region" description="Helical" evidence="3">
    <location>
        <begin position="152"/>
        <end position="173"/>
    </location>
</feature>
<dbReference type="Pfam" id="PF00990">
    <property type="entry name" value="GGDEF"/>
    <property type="match status" value="1"/>
</dbReference>
<dbReference type="InterPro" id="IPR029787">
    <property type="entry name" value="Nucleotide_cyclase"/>
</dbReference>
<dbReference type="GO" id="GO:1902201">
    <property type="term" value="P:negative regulation of bacterial-type flagellum-dependent cell motility"/>
    <property type="evidence" value="ECO:0007669"/>
    <property type="project" value="TreeGrafter"/>
</dbReference>
<dbReference type="EC" id="2.7.7.65" evidence="1"/>
<reference evidence="5 6" key="2">
    <citation type="journal article" date="2011" name="J. Bacteriol.">
        <title>Genomes of three methylotrophs from a single niche uncover genetic and metabolic divergence of Methylophilaceae.</title>
        <authorList>
            <person name="Lapidus A."/>
            <person name="Clum A."/>
            <person name="Labutti K."/>
            <person name="Kaluzhnaya M.G."/>
            <person name="Lim S."/>
            <person name="Beck D.A."/>
            <person name="Glavina Del Rio T."/>
            <person name="Nolan M."/>
            <person name="Mavromatis K."/>
            <person name="Huntemann M."/>
            <person name="Lucas S."/>
            <person name="Lidstrom M.E."/>
            <person name="Ivanova N."/>
            <person name="Chistoserdova L."/>
        </authorList>
    </citation>
    <scope>NUCLEOTIDE SEQUENCE [LARGE SCALE GENOMIC DNA]</scope>
    <source>
        <strain evidence="5 6">SIP3-4</strain>
    </source>
</reference>
<keyword evidence="6" id="KW-1185">Reference proteome</keyword>
<dbReference type="EMBL" id="CP001674">
    <property type="protein sequence ID" value="ACT50311.1"/>
    <property type="molecule type" value="Genomic_DNA"/>
</dbReference>
<comment type="catalytic activity">
    <reaction evidence="2">
        <text>2 GTP = 3',3'-c-di-GMP + 2 diphosphate</text>
        <dbReference type="Rhea" id="RHEA:24898"/>
        <dbReference type="ChEBI" id="CHEBI:33019"/>
        <dbReference type="ChEBI" id="CHEBI:37565"/>
        <dbReference type="ChEBI" id="CHEBI:58805"/>
        <dbReference type="EC" id="2.7.7.65"/>
    </reaction>
</comment>
<feature type="transmembrane region" description="Helical" evidence="3">
    <location>
        <begin position="118"/>
        <end position="140"/>
    </location>
</feature>
<sequence>MLGLDFKTMVVMATLLTFCMSGLLIFMRFHGIRGPEYWAAGNLSISFAMMFVMFHYDDIQHWVSLILSLMVFGQSVRLLGIRRYTGQKVRYYFPFVMVCGLLLLDVFTLGFFRSQPLTVFVNSMGIVFLHLASGGLLYQFSIKPARAPAERITCQITAVIFFTMAVLMAYRGISALFADGPILDHPMGWQPNVLTLLVGSMLQMLVTFGLVMMVSFRKSSELEQYAHYDALTGILNRRGLEEAARRLASFGRRNDSGLVMLLLDIDLFKHINDRWGHPVGDEVLRQLTRQIKTQTREEDVLARYGGEEFCLLLPGSTEQEGIQCAERIRQSVESLRIVQGPVTLQFTVSVGITCARLAGYDFRSLLASADAALYAAKKAGRNQGVAYSSLSGLNLQAA</sequence>
<feature type="transmembrane region" description="Helical" evidence="3">
    <location>
        <begin position="38"/>
        <end position="56"/>
    </location>
</feature>
<feature type="transmembrane region" description="Helical" evidence="3">
    <location>
        <begin position="6"/>
        <end position="26"/>
    </location>
</feature>
<dbReference type="PROSITE" id="PS50887">
    <property type="entry name" value="GGDEF"/>
    <property type="match status" value="1"/>
</dbReference>
<dbReference type="HOGENOM" id="CLU_000445_11_1_4"/>
<dbReference type="AlphaFoldDB" id="C6XCN6"/>
<organism evidence="5 6">
    <name type="scientific">Methylovorus glucosotrophus (strain SIP3-4)</name>
    <dbReference type="NCBI Taxonomy" id="582744"/>
    <lineage>
        <taxon>Bacteria</taxon>
        <taxon>Pseudomonadati</taxon>
        <taxon>Pseudomonadota</taxon>
        <taxon>Betaproteobacteria</taxon>
        <taxon>Nitrosomonadales</taxon>
        <taxon>Methylophilaceae</taxon>
        <taxon>Methylovorus</taxon>
    </lineage>
</organism>
<keyword evidence="3" id="KW-0812">Transmembrane</keyword>
<feature type="transmembrane region" description="Helical" evidence="3">
    <location>
        <begin position="91"/>
        <end position="112"/>
    </location>
</feature>
<dbReference type="SUPFAM" id="SSF55073">
    <property type="entry name" value="Nucleotide cyclase"/>
    <property type="match status" value="1"/>
</dbReference>
<feature type="transmembrane region" description="Helical" evidence="3">
    <location>
        <begin position="62"/>
        <end position="79"/>
    </location>
</feature>
<dbReference type="FunFam" id="3.30.70.270:FF:000001">
    <property type="entry name" value="Diguanylate cyclase domain protein"/>
    <property type="match status" value="1"/>
</dbReference>
<evidence type="ECO:0000256" key="3">
    <source>
        <dbReference type="SAM" id="Phobius"/>
    </source>
</evidence>
<proteinExistence type="predicted"/>
<dbReference type="STRING" id="582744.Msip34_1064"/>
<dbReference type="SMART" id="SM00267">
    <property type="entry name" value="GGDEF"/>
    <property type="match status" value="1"/>
</dbReference>
<feature type="domain" description="GGDEF" evidence="4">
    <location>
        <begin position="256"/>
        <end position="389"/>
    </location>
</feature>